<dbReference type="PANTHER" id="PTHR34982:SF1">
    <property type="entry name" value="FLAGELLAR ASSEMBLY PROTEIN FLIH"/>
    <property type="match status" value="1"/>
</dbReference>
<evidence type="ECO:0000256" key="9">
    <source>
        <dbReference type="SAM" id="MobiDB-lite"/>
    </source>
</evidence>
<dbReference type="Pfam" id="PF02108">
    <property type="entry name" value="FliH"/>
    <property type="match status" value="1"/>
</dbReference>
<evidence type="ECO:0000256" key="2">
    <source>
        <dbReference type="ARBA" id="ARBA00006602"/>
    </source>
</evidence>
<feature type="region of interest" description="Disordered" evidence="9">
    <location>
        <begin position="121"/>
        <end position="186"/>
    </location>
</feature>
<evidence type="ECO:0000313" key="11">
    <source>
        <dbReference type="EMBL" id="BBH52753.1"/>
    </source>
</evidence>
<evidence type="ECO:0000256" key="4">
    <source>
        <dbReference type="ARBA" id="ARBA00022448"/>
    </source>
</evidence>
<dbReference type="GO" id="GO:0015031">
    <property type="term" value="P:protein transport"/>
    <property type="evidence" value="ECO:0007669"/>
    <property type="project" value="UniProtKB-KW"/>
</dbReference>
<comment type="function">
    <text evidence="1">Needed for flagellar regrowth and assembly.</text>
</comment>
<keyword evidence="4" id="KW-0813">Transport</keyword>
<dbReference type="PANTHER" id="PTHR34982">
    <property type="entry name" value="YOP PROTEINS TRANSLOCATION PROTEIN L"/>
    <property type="match status" value="1"/>
</dbReference>
<feature type="domain" description="Flagellar assembly protein FliH/Type III secretion system HrpE" evidence="10">
    <location>
        <begin position="245"/>
        <end position="352"/>
    </location>
</feature>
<evidence type="ECO:0000256" key="8">
    <source>
        <dbReference type="SAM" id="Coils"/>
    </source>
</evidence>
<evidence type="ECO:0000256" key="7">
    <source>
        <dbReference type="ARBA" id="ARBA00023225"/>
    </source>
</evidence>
<organism evidence="11 12">
    <name type="scientific">Fluviispira sanaruensis</name>
    <dbReference type="NCBI Taxonomy" id="2493639"/>
    <lineage>
        <taxon>Bacteria</taxon>
        <taxon>Pseudomonadati</taxon>
        <taxon>Bdellovibrionota</taxon>
        <taxon>Oligoflexia</taxon>
        <taxon>Silvanigrellales</taxon>
        <taxon>Silvanigrellaceae</taxon>
        <taxon>Fluviispira</taxon>
    </lineage>
</organism>
<dbReference type="AlphaFoldDB" id="A0A4P2VI55"/>
<proteinExistence type="inferred from homology"/>
<sequence>MASKAGKLVKKENKKLMDSLEVEKYPWLHFNDQTVIFPDNPRKSVILQKMHDPQEMNVKIMTARDFKKPLGSRAKMLLPTDMTLDFEKGRKEMEIRRRRTMMDEEEAMALELSEMEHELEVNVSKKKRENTGATSQAKAPEKSVKEEQDSKDQDLSFVPTEQPVEAKSEDNKEMTNEEEATKLKEQREKIFNDAKNAGFSEGKEEGFATGKIEGFETGSREGYQSGEERGMAAAESKYDRAFENISEVANRLSELRDSLIKQGKDIFIELTKLCCEKILKEQIKSSDQSLAHLFDEILKSYTSKNSITIEMNSNDADRLRRHIEAKKDASKIEIRENESLESGSFHVESATGVSFVDLKKSVENIVENIKEDLFQEETQSDKIKYSEAEKKA</sequence>
<reference evidence="11 12" key="1">
    <citation type="submission" date="2018-12" db="EMBL/GenBank/DDBJ databases">
        <title>Rubrispira sanarue gen. nov., sp., nov., a member of the order Silvanigrellales, isolated from a brackish lake in Hamamatsu Japan.</title>
        <authorList>
            <person name="Maejima Y."/>
            <person name="Iino T."/>
            <person name="Muraguchi Y."/>
            <person name="Fukuda K."/>
            <person name="Nojiri H."/>
            <person name="Ohkuma M."/>
            <person name="Moriuchi R."/>
            <person name="Dohra H."/>
            <person name="Kimbara K."/>
            <person name="Shintani M."/>
        </authorList>
    </citation>
    <scope>NUCLEOTIDE SEQUENCE [LARGE SCALE GENOMIC DNA]</scope>
    <source>
        <strain evidence="11 12">RF1110005</strain>
    </source>
</reference>
<keyword evidence="8" id="KW-0175">Coiled coil</keyword>
<accession>A0A4P2VI55</accession>
<name>A0A4P2VI55_FLUSA</name>
<dbReference type="RefSeq" id="WP_130607501.1">
    <property type="nucleotide sequence ID" value="NZ_AP019368.1"/>
</dbReference>
<dbReference type="EMBL" id="AP019368">
    <property type="protein sequence ID" value="BBH52753.1"/>
    <property type="molecule type" value="Genomic_DNA"/>
</dbReference>
<keyword evidence="12" id="KW-1185">Reference proteome</keyword>
<dbReference type="InterPro" id="IPR018035">
    <property type="entry name" value="Flagellar_FliH/T3SS_HrpE"/>
</dbReference>
<dbReference type="OrthoDB" id="5293355at2"/>
<evidence type="ECO:0000256" key="5">
    <source>
        <dbReference type="ARBA" id="ARBA00022795"/>
    </source>
</evidence>
<feature type="compositionally biased region" description="Basic and acidic residues" evidence="9">
    <location>
        <begin position="139"/>
        <end position="154"/>
    </location>
</feature>
<evidence type="ECO:0000256" key="6">
    <source>
        <dbReference type="ARBA" id="ARBA00022927"/>
    </source>
</evidence>
<evidence type="ECO:0000256" key="3">
    <source>
        <dbReference type="ARBA" id="ARBA00016507"/>
    </source>
</evidence>
<keyword evidence="6" id="KW-0653">Protein transport</keyword>
<gene>
    <name evidence="11" type="ORF">JCM31447_11960</name>
</gene>
<keyword evidence="7" id="KW-1006">Bacterial flagellum protein export</keyword>
<comment type="similarity">
    <text evidence="2">Belongs to the FliH family.</text>
</comment>
<evidence type="ECO:0000256" key="1">
    <source>
        <dbReference type="ARBA" id="ARBA00003041"/>
    </source>
</evidence>
<feature type="compositionally biased region" description="Basic and acidic residues" evidence="9">
    <location>
        <begin position="164"/>
        <end position="186"/>
    </location>
</feature>
<protein>
    <recommendedName>
        <fullName evidence="3">Flagellar assembly protein FliH</fullName>
    </recommendedName>
</protein>
<dbReference type="Proteomes" id="UP000291236">
    <property type="component" value="Chromosome"/>
</dbReference>
<evidence type="ECO:0000313" key="12">
    <source>
        <dbReference type="Proteomes" id="UP000291236"/>
    </source>
</evidence>
<dbReference type="GO" id="GO:0005829">
    <property type="term" value="C:cytosol"/>
    <property type="evidence" value="ECO:0007669"/>
    <property type="project" value="TreeGrafter"/>
</dbReference>
<dbReference type="GO" id="GO:0044781">
    <property type="term" value="P:bacterial-type flagellum organization"/>
    <property type="evidence" value="ECO:0007669"/>
    <property type="project" value="UniProtKB-KW"/>
</dbReference>
<dbReference type="KEGG" id="sbf:JCM31447_11960"/>
<feature type="coiled-coil region" evidence="8">
    <location>
        <begin position="231"/>
        <end position="258"/>
    </location>
</feature>
<evidence type="ECO:0000259" key="10">
    <source>
        <dbReference type="Pfam" id="PF02108"/>
    </source>
</evidence>
<dbReference type="InterPro" id="IPR051472">
    <property type="entry name" value="T3SS_Stator/FliH"/>
</dbReference>
<keyword evidence="5" id="KW-1005">Bacterial flagellum biogenesis</keyword>